<dbReference type="GO" id="GO:0005886">
    <property type="term" value="C:plasma membrane"/>
    <property type="evidence" value="ECO:0007669"/>
    <property type="project" value="UniProtKB-SubCell"/>
</dbReference>
<dbReference type="PROSITE" id="PS50262">
    <property type="entry name" value="G_PROTEIN_RECEP_F1_2"/>
    <property type="match status" value="1"/>
</dbReference>
<evidence type="ECO:0000256" key="7">
    <source>
        <dbReference type="RuleBase" id="RU000688"/>
    </source>
</evidence>
<name>A0A8W8JD95_MAGGI</name>
<dbReference type="AlphaFoldDB" id="A0A8W8JD95"/>
<dbReference type="EnsemblMetazoa" id="G17852.2">
    <property type="protein sequence ID" value="G17852.2:cds"/>
    <property type="gene ID" value="G17852"/>
</dbReference>
<feature type="transmembrane region" description="Helical" evidence="8">
    <location>
        <begin position="283"/>
        <end position="306"/>
    </location>
</feature>
<dbReference type="Proteomes" id="UP000005408">
    <property type="component" value="Unassembled WGS sequence"/>
</dbReference>
<evidence type="ECO:0000256" key="2">
    <source>
        <dbReference type="ARBA" id="ARBA00022475"/>
    </source>
</evidence>
<dbReference type="InterPro" id="IPR000276">
    <property type="entry name" value="GPCR_Rhodpsn"/>
</dbReference>
<evidence type="ECO:0000259" key="9">
    <source>
        <dbReference type="PROSITE" id="PS50262"/>
    </source>
</evidence>
<dbReference type="EnsemblMetazoa" id="G17852.7">
    <property type="protein sequence ID" value="G17852.7:cds"/>
    <property type="gene ID" value="G17852"/>
</dbReference>
<dbReference type="PRINTS" id="PR00237">
    <property type="entry name" value="GPCRRHODOPSN"/>
</dbReference>
<protein>
    <recommendedName>
        <fullName evidence="9">G-protein coupled receptors family 1 profile domain-containing protein</fullName>
    </recommendedName>
</protein>
<dbReference type="SUPFAM" id="SSF81321">
    <property type="entry name" value="Family A G protein-coupled receptor-like"/>
    <property type="match status" value="1"/>
</dbReference>
<accession>A0A8W8JD95</accession>
<dbReference type="PANTHER" id="PTHR24241">
    <property type="entry name" value="NEUROPEPTIDE RECEPTOR-RELATED G-PROTEIN COUPLED RECEPTOR"/>
    <property type="match status" value="1"/>
</dbReference>
<feature type="transmembrane region" description="Helical" evidence="8">
    <location>
        <begin position="184"/>
        <end position="212"/>
    </location>
</feature>
<keyword evidence="5 8" id="KW-0472">Membrane</keyword>
<dbReference type="Pfam" id="PF00001">
    <property type="entry name" value="7tm_1"/>
    <property type="match status" value="1"/>
</dbReference>
<evidence type="ECO:0000256" key="5">
    <source>
        <dbReference type="ARBA" id="ARBA00023136"/>
    </source>
</evidence>
<keyword evidence="7" id="KW-0297">G-protein coupled receptor</keyword>
<feature type="transmembrane region" description="Helical" evidence="8">
    <location>
        <begin position="53"/>
        <end position="78"/>
    </location>
</feature>
<feature type="transmembrane region" description="Helical" evidence="8">
    <location>
        <begin position="132"/>
        <end position="152"/>
    </location>
</feature>
<evidence type="ECO:0000256" key="6">
    <source>
        <dbReference type="ARBA" id="ARBA00023170"/>
    </source>
</evidence>
<dbReference type="InterPro" id="IPR017452">
    <property type="entry name" value="GPCR_Rhodpsn_7TM"/>
</dbReference>
<dbReference type="EnsemblMetazoa" id="G17852.5">
    <property type="protein sequence ID" value="G17852.5:cds"/>
    <property type="gene ID" value="G17852"/>
</dbReference>
<evidence type="ECO:0000313" key="10">
    <source>
        <dbReference type="EnsemblMetazoa" id="G17852.7:cds"/>
    </source>
</evidence>
<comment type="subcellular location">
    <subcellularLocation>
        <location evidence="1">Cell membrane</location>
        <topology evidence="1">Multi-pass membrane protein</topology>
    </subcellularLocation>
</comment>
<sequence length="364" mass="42012">MNYTAENYNLNFQEKMYFNTALTSFLLLLGLVGNSVILYFYACRMPRTEDRYFIPYLALADLLACSFGSIFAIIINFNRLTFHWDFLCKGLYFFTWCTSSVSAAMLLVIAVNRYLKVCRPNGYQLTGRKRKFALLLVLAISIITTLPLFYFMGRLEGSVENRGIEINVTSCGLTKDRGGAYSKLYFFLEFSLSLLVMIFTVALYIPIGITIYNRFHSIRNSKRVKKLLGITTSEESEDDGGADTSSDRRATSTPNYTEALQNVLDSSISRKKNSHRRRVRHNFTSMFVTIVIFYVMSYLPTFILIIVPSKNPFRFWFTLDDLSLNILVFLKRAFIVNHIVNPFVYGYFDLHFRSLFKKSLGICQ</sequence>
<evidence type="ECO:0000256" key="8">
    <source>
        <dbReference type="SAM" id="Phobius"/>
    </source>
</evidence>
<evidence type="ECO:0000313" key="11">
    <source>
        <dbReference type="Proteomes" id="UP000005408"/>
    </source>
</evidence>
<proteinExistence type="inferred from homology"/>
<keyword evidence="2" id="KW-1003">Cell membrane</keyword>
<keyword evidence="4 8" id="KW-1133">Transmembrane helix</keyword>
<feature type="transmembrane region" description="Helical" evidence="8">
    <location>
        <begin position="90"/>
        <end position="111"/>
    </location>
</feature>
<comment type="similarity">
    <text evidence="7">Belongs to the G-protein coupled receptor 1 family.</text>
</comment>
<dbReference type="PROSITE" id="PS00237">
    <property type="entry name" value="G_PROTEIN_RECEP_F1_1"/>
    <property type="match status" value="1"/>
</dbReference>
<dbReference type="GO" id="GO:0042277">
    <property type="term" value="F:peptide binding"/>
    <property type="evidence" value="ECO:0007669"/>
    <property type="project" value="TreeGrafter"/>
</dbReference>
<dbReference type="PANTHER" id="PTHR24241:SF180">
    <property type="entry name" value="G-PROTEIN COUPLED RECEPTORS FAMILY 1 PROFILE DOMAIN-CONTAINING PROTEIN"/>
    <property type="match status" value="1"/>
</dbReference>
<evidence type="ECO:0000256" key="1">
    <source>
        <dbReference type="ARBA" id="ARBA00004651"/>
    </source>
</evidence>
<dbReference type="GO" id="GO:0004930">
    <property type="term" value="F:G protein-coupled receptor activity"/>
    <property type="evidence" value="ECO:0007669"/>
    <property type="project" value="UniProtKB-KW"/>
</dbReference>
<keyword evidence="3 7" id="KW-0812">Transmembrane</keyword>
<feature type="transmembrane region" description="Helical" evidence="8">
    <location>
        <begin position="20"/>
        <end position="41"/>
    </location>
</feature>
<dbReference type="EnsemblMetazoa" id="G17852.4">
    <property type="protein sequence ID" value="G17852.4:cds"/>
    <property type="gene ID" value="G17852"/>
</dbReference>
<keyword evidence="7" id="KW-0807">Transducer</keyword>
<feature type="transmembrane region" description="Helical" evidence="8">
    <location>
        <begin position="326"/>
        <end position="348"/>
    </location>
</feature>
<dbReference type="Gene3D" id="1.20.1070.10">
    <property type="entry name" value="Rhodopsin 7-helix transmembrane proteins"/>
    <property type="match status" value="1"/>
</dbReference>
<evidence type="ECO:0000256" key="4">
    <source>
        <dbReference type="ARBA" id="ARBA00022989"/>
    </source>
</evidence>
<dbReference type="GO" id="GO:0032870">
    <property type="term" value="P:cellular response to hormone stimulus"/>
    <property type="evidence" value="ECO:0007669"/>
    <property type="project" value="TreeGrafter"/>
</dbReference>
<organism evidence="10 11">
    <name type="scientific">Magallana gigas</name>
    <name type="common">Pacific oyster</name>
    <name type="synonym">Crassostrea gigas</name>
    <dbReference type="NCBI Taxonomy" id="29159"/>
    <lineage>
        <taxon>Eukaryota</taxon>
        <taxon>Metazoa</taxon>
        <taxon>Spiralia</taxon>
        <taxon>Lophotrochozoa</taxon>
        <taxon>Mollusca</taxon>
        <taxon>Bivalvia</taxon>
        <taxon>Autobranchia</taxon>
        <taxon>Pteriomorphia</taxon>
        <taxon>Ostreida</taxon>
        <taxon>Ostreoidea</taxon>
        <taxon>Ostreidae</taxon>
        <taxon>Magallana</taxon>
    </lineage>
</organism>
<reference evidence="10" key="1">
    <citation type="submission" date="2022-08" db="UniProtKB">
        <authorList>
            <consortium name="EnsemblMetazoa"/>
        </authorList>
    </citation>
    <scope>IDENTIFICATION</scope>
    <source>
        <strain evidence="10">05x7-T-G4-1.051#20</strain>
    </source>
</reference>
<keyword evidence="11" id="KW-1185">Reference proteome</keyword>
<feature type="domain" description="G-protein coupled receptors family 1 profile" evidence="9">
    <location>
        <begin position="33"/>
        <end position="345"/>
    </location>
</feature>
<keyword evidence="6 7" id="KW-0675">Receptor</keyword>
<evidence type="ECO:0000256" key="3">
    <source>
        <dbReference type="ARBA" id="ARBA00022692"/>
    </source>
</evidence>
<dbReference type="CDD" id="cd00637">
    <property type="entry name" value="7tm_classA_rhodopsin-like"/>
    <property type="match status" value="1"/>
</dbReference>